<reference evidence="2" key="1">
    <citation type="submission" date="2021-12" db="EMBL/GenBank/DDBJ databases">
        <authorList>
            <person name="King R."/>
        </authorList>
    </citation>
    <scope>NUCLEOTIDE SEQUENCE</scope>
</reference>
<dbReference type="InterPro" id="IPR035959">
    <property type="entry name" value="RutC-like_sf"/>
</dbReference>
<dbReference type="PANTHER" id="PTHR11803:SF39">
    <property type="entry name" value="2-IMINOBUTANOATE_2-IMINOPROPANOATE DEAMINASE"/>
    <property type="match status" value="1"/>
</dbReference>
<dbReference type="NCBIfam" id="TIGR00004">
    <property type="entry name" value="Rid family detoxifying hydrolase"/>
    <property type="match status" value="1"/>
</dbReference>
<sequence>MMILMMRTMNKNKMSVLSKINKVSKIANTAKKHSEKVTKSIITSPKIYKPVGPYSQAILTNQTLYISGILGLNSKSKMACGVEEQTKQVMENMKHVLKAGGASLESVIKTTILLARIEDFPTVNKIYSCYFPENSPARATFQVAKLPLGAEVEIEAIALSGKLEITEGNSADPCSNPCP</sequence>
<dbReference type="GO" id="GO:0005829">
    <property type="term" value="C:cytosol"/>
    <property type="evidence" value="ECO:0007669"/>
    <property type="project" value="TreeGrafter"/>
</dbReference>
<dbReference type="AlphaFoldDB" id="A0A9P0BS09"/>
<dbReference type="PROSITE" id="PS01094">
    <property type="entry name" value="UPF0076"/>
    <property type="match status" value="1"/>
</dbReference>
<evidence type="ECO:0000313" key="2">
    <source>
        <dbReference type="EMBL" id="CAH0584296.1"/>
    </source>
</evidence>
<dbReference type="OrthoDB" id="309640at2759"/>
<dbReference type="InterPro" id="IPR006175">
    <property type="entry name" value="YjgF/YER057c/UK114"/>
</dbReference>
<dbReference type="InterPro" id="IPR006056">
    <property type="entry name" value="RidA"/>
</dbReference>
<dbReference type="EMBL" id="LR824016">
    <property type="protein sequence ID" value="CAH0584296.1"/>
    <property type="molecule type" value="Genomic_DNA"/>
</dbReference>
<evidence type="ECO:0000313" key="3">
    <source>
        <dbReference type="Proteomes" id="UP001154114"/>
    </source>
</evidence>
<accession>A0A9P0BS09</accession>
<dbReference type="PANTHER" id="PTHR11803">
    <property type="entry name" value="2-IMINOBUTANOATE/2-IMINOPROPANOATE DEAMINASE RIDA"/>
    <property type="match status" value="1"/>
</dbReference>
<dbReference type="Pfam" id="PF01042">
    <property type="entry name" value="Ribonuc_L-PSP"/>
    <property type="match status" value="1"/>
</dbReference>
<dbReference type="FunFam" id="3.30.1330.40:FF:000001">
    <property type="entry name" value="L-PSP family endoribonuclease"/>
    <property type="match status" value="1"/>
</dbReference>
<dbReference type="InterPro" id="IPR019897">
    <property type="entry name" value="RidA_CS"/>
</dbReference>
<dbReference type="GO" id="GO:0005739">
    <property type="term" value="C:mitochondrion"/>
    <property type="evidence" value="ECO:0007669"/>
    <property type="project" value="TreeGrafter"/>
</dbReference>
<dbReference type="CDD" id="cd00448">
    <property type="entry name" value="YjgF_YER057c_UK114_family"/>
    <property type="match status" value="1"/>
</dbReference>
<dbReference type="SUPFAM" id="SSF55298">
    <property type="entry name" value="YjgF-like"/>
    <property type="match status" value="1"/>
</dbReference>
<organism evidence="2 3">
    <name type="scientific">Chrysodeixis includens</name>
    <name type="common">Soybean looper</name>
    <name type="synonym">Pseudoplusia includens</name>
    <dbReference type="NCBI Taxonomy" id="689277"/>
    <lineage>
        <taxon>Eukaryota</taxon>
        <taxon>Metazoa</taxon>
        <taxon>Ecdysozoa</taxon>
        <taxon>Arthropoda</taxon>
        <taxon>Hexapoda</taxon>
        <taxon>Insecta</taxon>
        <taxon>Pterygota</taxon>
        <taxon>Neoptera</taxon>
        <taxon>Endopterygota</taxon>
        <taxon>Lepidoptera</taxon>
        <taxon>Glossata</taxon>
        <taxon>Ditrysia</taxon>
        <taxon>Noctuoidea</taxon>
        <taxon>Noctuidae</taxon>
        <taxon>Plusiinae</taxon>
        <taxon>Chrysodeixis</taxon>
    </lineage>
</organism>
<dbReference type="Gene3D" id="3.30.1330.40">
    <property type="entry name" value="RutC-like"/>
    <property type="match status" value="1"/>
</dbReference>
<comment type="similarity">
    <text evidence="1">Belongs to the RutC family.</text>
</comment>
<dbReference type="GO" id="GO:0019239">
    <property type="term" value="F:deaminase activity"/>
    <property type="evidence" value="ECO:0007669"/>
    <property type="project" value="TreeGrafter"/>
</dbReference>
<protein>
    <submittedName>
        <fullName evidence="2">Uncharacterized protein</fullName>
    </submittedName>
</protein>
<dbReference type="Proteomes" id="UP001154114">
    <property type="component" value="Chromosome 13"/>
</dbReference>
<name>A0A9P0BS09_CHRIL</name>
<proteinExistence type="inferred from homology"/>
<gene>
    <name evidence="2" type="ORF">CINC_LOCUS2507</name>
</gene>
<evidence type="ECO:0000256" key="1">
    <source>
        <dbReference type="ARBA" id="ARBA00010552"/>
    </source>
</evidence>
<keyword evidence="3" id="KW-1185">Reference proteome</keyword>